<evidence type="ECO:0000313" key="2">
    <source>
        <dbReference type="EMBL" id="KAK0625812.1"/>
    </source>
</evidence>
<keyword evidence="3" id="KW-1185">Reference proteome</keyword>
<gene>
    <name evidence="2" type="ORF">B0T14DRAFT_492253</name>
</gene>
<accession>A0AA39X2K6</accession>
<dbReference type="Proteomes" id="UP001175000">
    <property type="component" value="Unassembled WGS sequence"/>
</dbReference>
<organism evidence="2 3">
    <name type="scientific">Immersiella caudata</name>
    <dbReference type="NCBI Taxonomy" id="314043"/>
    <lineage>
        <taxon>Eukaryota</taxon>
        <taxon>Fungi</taxon>
        <taxon>Dikarya</taxon>
        <taxon>Ascomycota</taxon>
        <taxon>Pezizomycotina</taxon>
        <taxon>Sordariomycetes</taxon>
        <taxon>Sordariomycetidae</taxon>
        <taxon>Sordariales</taxon>
        <taxon>Lasiosphaeriaceae</taxon>
        <taxon>Immersiella</taxon>
    </lineage>
</organism>
<name>A0AA39X2K6_9PEZI</name>
<dbReference type="PANTHER" id="PTHR24148:SF73">
    <property type="entry name" value="HET DOMAIN PROTEIN (AFU_ORTHOLOGUE AFUA_8G01020)"/>
    <property type="match status" value="1"/>
</dbReference>
<comment type="caution">
    <text evidence="2">The sequence shown here is derived from an EMBL/GenBank/DDBJ whole genome shotgun (WGS) entry which is preliminary data.</text>
</comment>
<evidence type="ECO:0000259" key="1">
    <source>
        <dbReference type="Pfam" id="PF06985"/>
    </source>
</evidence>
<dbReference type="InterPro" id="IPR010730">
    <property type="entry name" value="HET"/>
</dbReference>
<dbReference type="AlphaFoldDB" id="A0AA39X2K6"/>
<dbReference type="Pfam" id="PF26639">
    <property type="entry name" value="Het-6_barrel"/>
    <property type="match status" value="1"/>
</dbReference>
<dbReference type="PANTHER" id="PTHR24148">
    <property type="entry name" value="ANKYRIN REPEAT DOMAIN-CONTAINING PROTEIN 39 HOMOLOG-RELATED"/>
    <property type="match status" value="1"/>
</dbReference>
<protein>
    <submittedName>
        <fullName evidence="2">Heterokaryon incompatibility protein-domain-containing protein</fullName>
    </submittedName>
</protein>
<dbReference type="Pfam" id="PF06985">
    <property type="entry name" value="HET"/>
    <property type="match status" value="1"/>
</dbReference>
<sequence length="705" mass="80884">MSRRFFRHARAFRSTVWGPHSKRFAAGLCIGGMYSTWRNGELEQLKYGVLSPSYWQLFQAQKTRKRSQRLFTGPGEARRPLNPDRHEIRLLHVLPSLSRKDAIECLLQHVSLDDDVPEYTALSYTWEDPFTPEQSPPASPDREIFINGQPVNIEENAFWALQHLRPRRSTEPLTLWIDAICINQEEGGGSAEKGQQVEMMDMIYKSAAKTVVWLGPARDGSDAMMDLINEMGQPGFQRPPEQAQAMIDAIPFNNRMAFWSRRWWYRVWVLQELFLSKDVYFQCGDRIIPFARIKYEYWLIRAFDLDSLADAAQADRAGRLAQEVYRPGIRGEVPGVSLSEMAHITGTLGASKVRDLVFGLRGLLREKEKRAIRPEYDESLVSDSQVFADVTRHLLLQPSGLSLLQLVRYRAERPADMPSWAPDFRDTNYCWRIPILWTRPVWDDGRGTWWWWWRAPTKAPMWTAGPCVLSLQGISAGKVEEVHHRPEDPCEFDNLMSVVRGTALSIPRNKVDRDMDVEWLSTYAEWHRAIHTHPRTSRSMNSDETLRWAIFAGDERMARLSHNLPQIVVKVTYSLLSQGWAAAKPLDPHLKKQIVQNGKGAALPEDIKSEIVNFAAKFAKETELMTRGRSLAILENGCVALVPAETEKGDHVVVLRGYPVPFALRLGRRQKGAWELIGDCYIHGAMNSEVVRKARRRDVVEYRII</sequence>
<reference evidence="2" key="1">
    <citation type="submission" date="2023-06" db="EMBL/GenBank/DDBJ databases">
        <title>Genome-scale phylogeny and comparative genomics of the fungal order Sordariales.</title>
        <authorList>
            <consortium name="Lawrence Berkeley National Laboratory"/>
            <person name="Hensen N."/>
            <person name="Bonometti L."/>
            <person name="Westerberg I."/>
            <person name="Brannstrom I.O."/>
            <person name="Guillou S."/>
            <person name="Cros-Aarteil S."/>
            <person name="Calhoun S."/>
            <person name="Haridas S."/>
            <person name="Kuo A."/>
            <person name="Mondo S."/>
            <person name="Pangilinan J."/>
            <person name="Riley R."/>
            <person name="Labutti K."/>
            <person name="Andreopoulos B."/>
            <person name="Lipzen A."/>
            <person name="Chen C."/>
            <person name="Yanf M."/>
            <person name="Daum C."/>
            <person name="Ng V."/>
            <person name="Clum A."/>
            <person name="Steindorff A."/>
            <person name="Ohm R."/>
            <person name="Martin F."/>
            <person name="Silar P."/>
            <person name="Natvig D."/>
            <person name="Lalanne C."/>
            <person name="Gautier V."/>
            <person name="Ament-Velasquez S.L."/>
            <person name="Kruys A."/>
            <person name="Hutchinson M.I."/>
            <person name="Powell A.J."/>
            <person name="Barry K."/>
            <person name="Miller A.N."/>
            <person name="Grigoriev I.V."/>
            <person name="Debuchy R."/>
            <person name="Gladieux P."/>
            <person name="Thoren M.H."/>
            <person name="Johannesson H."/>
        </authorList>
    </citation>
    <scope>NUCLEOTIDE SEQUENCE</scope>
    <source>
        <strain evidence="2">CBS 606.72</strain>
    </source>
</reference>
<dbReference type="EMBL" id="JAULSU010000002">
    <property type="protein sequence ID" value="KAK0625812.1"/>
    <property type="molecule type" value="Genomic_DNA"/>
</dbReference>
<dbReference type="InterPro" id="IPR052895">
    <property type="entry name" value="HetReg/Transcr_Mod"/>
</dbReference>
<feature type="domain" description="Heterokaryon incompatibility" evidence="1">
    <location>
        <begin position="119"/>
        <end position="272"/>
    </location>
</feature>
<evidence type="ECO:0000313" key="3">
    <source>
        <dbReference type="Proteomes" id="UP001175000"/>
    </source>
</evidence>
<proteinExistence type="predicted"/>